<feature type="compositionally biased region" description="Polar residues" evidence="4">
    <location>
        <begin position="829"/>
        <end position="840"/>
    </location>
</feature>
<feature type="modified residue" description="4-aspartylphosphate" evidence="3">
    <location>
        <position position="1005"/>
    </location>
</feature>
<dbReference type="Gene3D" id="3.40.50.2300">
    <property type="match status" value="1"/>
</dbReference>
<dbReference type="Proteomes" id="UP001233271">
    <property type="component" value="Chromosome 7b"/>
</dbReference>
<dbReference type="SUPFAM" id="SSF52172">
    <property type="entry name" value="CheY-like"/>
    <property type="match status" value="1"/>
</dbReference>
<feature type="domain" description="Response regulatory" evidence="5">
    <location>
        <begin position="956"/>
        <end position="1104"/>
    </location>
</feature>
<feature type="compositionally biased region" description="Polar residues" evidence="4">
    <location>
        <begin position="852"/>
        <end position="861"/>
    </location>
</feature>
<reference evidence="6" key="1">
    <citation type="journal article" date="2023" name="BMC Genomics">
        <title>Chromosome-level genome assemblies of Cutaneotrichosporon spp. (Trichosporonales, Basidiomycota) reveal imbalanced evolution between nucleotide sequences and chromosome synteny.</title>
        <authorList>
            <person name="Kobayashi Y."/>
            <person name="Kayamori A."/>
            <person name="Aoki K."/>
            <person name="Shiwa Y."/>
            <person name="Matsutani M."/>
            <person name="Fujita N."/>
            <person name="Sugita T."/>
            <person name="Iwasaki W."/>
            <person name="Tanaka N."/>
            <person name="Takashima M."/>
        </authorList>
    </citation>
    <scope>NUCLEOTIDE SEQUENCE</scope>
    <source>
        <strain evidence="6">HIS019</strain>
    </source>
</reference>
<feature type="compositionally biased region" description="Polar residues" evidence="4">
    <location>
        <begin position="1"/>
        <end position="16"/>
    </location>
</feature>
<feature type="compositionally biased region" description="Low complexity" evidence="4">
    <location>
        <begin position="27"/>
        <end position="48"/>
    </location>
</feature>
<dbReference type="CDD" id="cd17546">
    <property type="entry name" value="REC_hyHK_CKI1_RcsC-like"/>
    <property type="match status" value="1"/>
</dbReference>
<feature type="region of interest" description="Disordered" evidence="4">
    <location>
        <begin position="374"/>
        <end position="393"/>
    </location>
</feature>
<name>A0AA48LAJ9_9TREE</name>
<accession>A0AA48LAJ9</accession>
<dbReference type="AlphaFoldDB" id="A0AA48LAJ9"/>
<dbReference type="PROSITE" id="PS50110">
    <property type="entry name" value="RESPONSE_REGULATORY"/>
    <property type="match status" value="1"/>
</dbReference>
<dbReference type="PANTHER" id="PTHR45339">
    <property type="entry name" value="HYBRID SIGNAL TRANSDUCTION HISTIDINE KINASE J"/>
    <property type="match status" value="1"/>
</dbReference>
<dbReference type="InterPro" id="IPR001789">
    <property type="entry name" value="Sig_transdc_resp-reg_receiver"/>
</dbReference>
<dbReference type="InterPro" id="IPR011006">
    <property type="entry name" value="CheY-like_superfamily"/>
</dbReference>
<dbReference type="KEGG" id="ccac:CcaHIS019_0705360"/>
<feature type="compositionally biased region" description="Basic and acidic residues" evidence="4">
    <location>
        <begin position="1158"/>
        <end position="1177"/>
    </location>
</feature>
<evidence type="ECO:0000256" key="3">
    <source>
        <dbReference type="PROSITE-ProRule" id="PRU00169"/>
    </source>
</evidence>
<feature type="compositionally biased region" description="Low complexity" evidence="4">
    <location>
        <begin position="88"/>
        <end position="105"/>
    </location>
</feature>
<sequence>MPSSNPPLTLDTNVLQHPSHPSAIIQVPASWDSSESPSRPSIDSPRVSGSLGVSPKTVSTSSLRAAIDIPLPHPEPPLSVRVHRESHSPSQLSATSSSSESKSFGWPPPTSSTSRRDPFPTATTFAEDPFGHSSSSSSSDDHGPQIATTRPPPTSPLSTSKVPDKPHPLVCAHPSAAQSLATPPALNRSFSSSKGVSGLLQPKGGAKEDPYSSISVELVDSLRTAIQTLLYVSPPHLLDNAKEQYSGCAIQVPATSVSALLTSFRGLNYLCANLVPICNGGTGPVRHMEDFDIGELLQNVADQLSSEAAQAEVDLVLFHGDVGMKHVNMYGDRNGIALVYGHVLRQILSVCDKGDTLELGLQILPQSGQVSRSSLANVHQDVDRDRRRNSSWSSLDDHNGPFMCVFEIVHNVAQHTDSNAATPKAELNPFTHLAEQKEAATPHLDTTFTHSLLRQVNAWVRTDAVPSSPSSFGVPRHAYELYVVLSRGAPITEPLPLTAEEEADRQPFSGLTLPREPTLAELEEFAESLRGKKVNLHASLASVFARHLTSYLTAWGLDVSHIPIEDETTHVQSTSAESSQNSKFVIIDEDVFVLKRELGELGKLRTENAPSLLRTKSTRRPGLGRNSRSAMTVRPPPNVIIIHFTSLDKYHQVRDVVASLGNISNLEVMVVPKPVGPRRFLTALYTAVRQQPVDPSFQPIATSPRSPHIASGNRTPTGVIQEGFFDSFDSNTLHPEAGIVKAVRSPLGEHPPALMRALSTDPLRLSAANNDELVTTPASEYFSRPSLKRSGASGVVLQSPDGRPVGMYFEPPSSSNLAILRHRPDNAPRRQTSSRQTTAETDPVDLAGMSAPSESPNSSRRLSAVSGVSDVVEQPEHVSTPLSSPAPPAPQRRKTLPTPPDAKPMIAQGRNRSSTVTLRHALSEPAHGRPLPGIAESSKPGSKTVKTSDVVVPPINVLIVEDNPINRNILSMFFRRKKIKHKTATNGKEAVEMWRSGGFHLILMDIQLPVMDGIEATKTIRRLEQSNNIGVFPSTPIDHPRNSEESGETAAPPQSPFRSSVIIVALTASSLQTDRVAALAAGCNDFLTKPVSLKWLEKKTIEWGCMQALIDFDGWRRWKSSEPSETKLAFQTAPQAAARSVANRLRLDPSRTRAGAKAIKDAEIPVKPKTSEAKPEVLDCQPSEIQVTAPTPHAQSPEVVPDAKPPEDQPNMTNAKAPNVNKEEKESIDALGLEKPLPALPVE</sequence>
<evidence type="ECO:0000259" key="5">
    <source>
        <dbReference type="PROSITE" id="PS50110"/>
    </source>
</evidence>
<keyword evidence="7" id="KW-1185">Reference proteome</keyword>
<feature type="region of interest" description="Disordered" evidence="4">
    <location>
        <begin position="784"/>
        <end position="946"/>
    </location>
</feature>
<feature type="region of interest" description="Disordered" evidence="4">
    <location>
        <begin position="1031"/>
        <end position="1055"/>
    </location>
</feature>
<protein>
    <recommendedName>
        <fullName evidence="5">Response regulatory domain-containing protein</fullName>
    </recommendedName>
</protein>
<dbReference type="FunFam" id="3.40.50.2300:FF:000146">
    <property type="entry name" value="Putative two-component response regulator SSK1p"/>
    <property type="match status" value="1"/>
</dbReference>
<feature type="region of interest" description="Disordered" evidence="4">
    <location>
        <begin position="695"/>
        <end position="714"/>
    </location>
</feature>
<evidence type="ECO:0000256" key="4">
    <source>
        <dbReference type="SAM" id="MobiDB-lite"/>
    </source>
</evidence>
<gene>
    <name evidence="6" type="primary">MgSsk1</name>
    <name evidence="6" type="ORF">CcaverHIS019_0705360</name>
</gene>
<dbReference type="GeneID" id="85498825"/>
<evidence type="ECO:0000313" key="6">
    <source>
        <dbReference type="EMBL" id="BEI94955.1"/>
    </source>
</evidence>
<proteinExistence type="predicted"/>
<dbReference type="Pfam" id="PF00072">
    <property type="entry name" value="Response_reg"/>
    <property type="match status" value="1"/>
</dbReference>
<keyword evidence="2" id="KW-0902">Two-component regulatory system</keyword>
<evidence type="ECO:0000313" key="7">
    <source>
        <dbReference type="Proteomes" id="UP001233271"/>
    </source>
</evidence>
<dbReference type="SMART" id="SM00448">
    <property type="entry name" value="REC"/>
    <property type="match status" value="1"/>
</dbReference>
<evidence type="ECO:0000256" key="2">
    <source>
        <dbReference type="ARBA" id="ARBA00023012"/>
    </source>
</evidence>
<evidence type="ECO:0000256" key="1">
    <source>
        <dbReference type="ARBA" id="ARBA00022553"/>
    </source>
</evidence>
<dbReference type="EMBL" id="AP028219">
    <property type="protein sequence ID" value="BEI94955.1"/>
    <property type="molecule type" value="Genomic_DNA"/>
</dbReference>
<keyword evidence="1 3" id="KW-0597">Phosphoprotein</keyword>
<feature type="region of interest" description="Disordered" evidence="4">
    <location>
        <begin position="1149"/>
        <end position="1243"/>
    </location>
</feature>
<feature type="region of interest" description="Disordered" evidence="4">
    <location>
        <begin position="1"/>
        <end position="171"/>
    </location>
</feature>
<dbReference type="GO" id="GO:0000156">
    <property type="term" value="F:phosphorelay response regulator activity"/>
    <property type="evidence" value="ECO:0007669"/>
    <property type="project" value="UniProtKB-ARBA"/>
</dbReference>
<dbReference type="RefSeq" id="XP_060460220.1">
    <property type="nucleotide sequence ID" value="XM_060603980.1"/>
</dbReference>
<organism evidence="6 7">
    <name type="scientific">Cutaneotrichosporon cavernicola</name>
    <dbReference type="NCBI Taxonomy" id="279322"/>
    <lineage>
        <taxon>Eukaryota</taxon>
        <taxon>Fungi</taxon>
        <taxon>Dikarya</taxon>
        <taxon>Basidiomycota</taxon>
        <taxon>Agaricomycotina</taxon>
        <taxon>Tremellomycetes</taxon>
        <taxon>Trichosporonales</taxon>
        <taxon>Trichosporonaceae</taxon>
        <taxon>Cutaneotrichosporon</taxon>
    </lineage>
</organism>
<dbReference type="PANTHER" id="PTHR45339:SF1">
    <property type="entry name" value="HYBRID SIGNAL TRANSDUCTION HISTIDINE KINASE J"/>
    <property type="match status" value="1"/>
</dbReference>